<organism evidence="2 3">
    <name type="scientific">Erysiphe pulchra</name>
    <dbReference type="NCBI Taxonomy" id="225359"/>
    <lineage>
        <taxon>Eukaryota</taxon>
        <taxon>Fungi</taxon>
        <taxon>Dikarya</taxon>
        <taxon>Ascomycota</taxon>
        <taxon>Pezizomycotina</taxon>
        <taxon>Leotiomycetes</taxon>
        <taxon>Erysiphales</taxon>
        <taxon>Erysiphaceae</taxon>
        <taxon>Erysiphe</taxon>
    </lineage>
</organism>
<dbReference type="EMBL" id="PEDP01005176">
    <property type="protein sequence ID" value="POS81994.1"/>
    <property type="molecule type" value="Genomic_DNA"/>
</dbReference>
<accession>A0A2S4PIZ5</accession>
<evidence type="ECO:0000313" key="2">
    <source>
        <dbReference type="EMBL" id="POS81994.1"/>
    </source>
</evidence>
<sequence length="455" mass="50807">PHHPPFPDSTICPLPSPPQIHPPPLTSSQNTSLPNIQVVNRKFLEPVPPSKRAAQDAADPDSSCQLNEEDPTLRYLPPELAKIFSARQQQERAWHIRLMVCSSFISNIDSTVNNFQEGEEKETARKIQSQLLAAISQFAAADVYPASPSFRNPSKLKHSIEELKALTQKKTFQVAVPLVTPIAKPTLKKIPAHKHPLPKKPQVQEDSWVKVVRNGHKKSRATKESVELKESNAQAQGSATPTGLHIDKNQSSLNTEVKRLFIRLSQDHEWCNLSPAGIREVIVRKLSISQTCIKFIKPVRSGFALSPYNTQAREALLQTAVRLSSLGTKLESATNWTPVIIPTVLKTICTTEGSLEVTKSMLGDEVERVTGIRPCALKLYGHSRHEAPHRTWMAFFKKAPRPGFRVFDESGIMRNFKRKQSIDFCNRYNGHHLARNCSRAPSCGNCGSTMHAEDK</sequence>
<reference evidence="2 3" key="1">
    <citation type="submission" date="2017-10" db="EMBL/GenBank/DDBJ databases">
        <title>Development of genomic resources for the powdery mildew, Erysiphe pulchra.</title>
        <authorList>
            <person name="Wadl P.A."/>
            <person name="Mack B.M."/>
            <person name="Moore G."/>
            <person name="Beltz S.B."/>
        </authorList>
    </citation>
    <scope>NUCLEOTIDE SEQUENCE [LARGE SCALE GENOMIC DNA]</scope>
    <source>
        <strain evidence="2">Cflorida</strain>
    </source>
</reference>
<evidence type="ECO:0000313" key="3">
    <source>
        <dbReference type="Proteomes" id="UP000237438"/>
    </source>
</evidence>
<dbReference type="AlphaFoldDB" id="A0A2S4PIZ5"/>
<name>A0A2S4PIZ5_9PEZI</name>
<dbReference type="OrthoDB" id="3611560at2759"/>
<comment type="caution">
    <text evidence="2">The sequence shown here is derived from an EMBL/GenBank/DDBJ whole genome shotgun (WGS) entry which is preliminary data.</text>
</comment>
<feature type="compositionally biased region" description="Pro residues" evidence="1">
    <location>
        <begin position="14"/>
        <end position="25"/>
    </location>
</feature>
<protein>
    <submittedName>
        <fullName evidence="2">Uncharacterized protein</fullName>
    </submittedName>
</protein>
<keyword evidence="3" id="KW-1185">Reference proteome</keyword>
<feature type="region of interest" description="Disordered" evidence="1">
    <location>
        <begin position="1"/>
        <end position="69"/>
    </location>
</feature>
<feature type="region of interest" description="Disordered" evidence="1">
    <location>
        <begin position="216"/>
        <end position="247"/>
    </location>
</feature>
<gene>
    <name evidence="2" type="ORF">EPUL_006669</name>
</gene>
<dbReference type="Proteomes" id="UP000237438">
    <property type="component" value="Unassembled WGS sequence"/>
</dbReference>
<feature type="non-terminal residue" evidence="2">
    <location>
        <position position="1"/>
    </location>
</feature>
<proteinExistence type="predicted"/>
<feature type="compositionally biased region" description="Polar residues" evidence="1">
    <location>
        <begin position="231"/>
        <end position="241"/>
    </location>
</feature>
<feature type="non-terminal residue" evidence="2">
    <location>
        <position position="455"/>
    </location>
</feature>
<feature type="compositionally biased region" description="Polar residues" evidence="1">
    <location>
        <begin position="26"/>
        <end position="38"/>
    </location>
</feature>
<evidence type="ECO:0000256" key="1">
    <source>
        <dbReference type="SAM" id="MobiDB-lite"/>
    </source>
</evidence>
<feature type="compositionally biased region" description="Basic and acidic residues" evidence="1">
    <location>
        <begin position="221"/>
        <end position="230"/>
    </location>
</feature>